<dbReference type="SUPFAM" id="SSF88713">
    <property type="entry name" value="Glycoside hydrolase/deacetylase"/>
    <property type="match status" value="1"/>
</dbReference>
<keyword evidence="2" id="KW-1185">Reference proteome</keyword>
<dbReference type="AlphaFoldDB" id="A0A5C7GF53"/>
<evidence type="ECO:0000313" key="1">
    <source>
        <dbReference type="EMBL" id="TXG35374.1"/>
    </source>
</evidence>
<dbReference type="InterPro" id="IPR005501">
    <property type="entry name" value="LamB/YcsF/PxpA-like"/>
</dbReference>
<gene>
    <name evidence="1" type="primary">pxpA</name>
    <name evidence="1" type="ORF">FUA22_16640</name>
</gene>
<dbReference type="PANTHER" id="PTHR30292:SF0">
    <property type="entry name" value="5-OXOPROLINASE SUBUNIT A"/>
    <property type="match status" value="1"/>
</dbReference>
<accession>A0A5C7GF53</accession>
<dbReference type="Gene3D" id="3.20.20.370">
    <property type="entry name" value="Glycoside hydrolase/deacetylase"/>
    <property type="match status" value="1"/>
</dbReference>
<dbReference type="EMBL" id="VRKQ01000018">
    <property type="protein sequence ID" value="TXG35374.1"/>
    <property type="molecule type" value="Genomic_DNA"/>
</dbReference>
<dbReference type="Pfam" id="PF03746">
    <property type="entry name" value="LamB_YcsF"/>
    <property type="match status" value="1"/>
</dbReference>
<comment type="caution">
    <text evidence="1">The sequence shown here is derived from an EMBL/GenBank/DDBJ whole genome shotgun (WGS) entry which is preliminary data.</text>
</comment>
<evidence type="ECO:0000313" key="2">
    <source>
        <dbReference type="Proteomes" id="UP000321080"/>
    </source>
</evidence>
<protein>
    <submittedName>
        <fullName evidence="1">5-oxoprolinase subunit PxpA</fullName>
        <ecNumber evidence="1">3.5.2.9</ecNumber>
    </submittedName>
</protein>
<dbReference type="RefSeq" id="WP_147769717.1">
    <property type="nucleotide sequence ID" value="NZ_VRKQ01000018.1"/>
</dbReference>
<sequence>MNHYIIDINADIGEGVGNESELMPYISSCNIACGGHAGDKETMHEVVRLAKKHKVKIGAHPSFPDKENFGRVKMDISCAALFTSLKHQITDLLKVLYEENATLHHIKPHGALYNLAAKNEKVANVIVEVIKSMHRPVQLYVPYKSIIAEVAQKNNISITYEAFADRNYNDDLSLVSRREENAIITNEKTMNQHVLNMVQNKSVKTSAGNEKQILAQTICVHGDNPEAIKLVRKLHEQLTKNDIRIQ</sequence>
<dbReference type="EC" id="3.5.2.9" evidence="1"/>
<organism evidence="1 2">
    <name type="scientific">Seonamhaeicola maritimus</name>
    <dbReference type="NCBI Taxonomy" id="2591822"/>
    <lineage>
        <taxon>Bacteria</taxon>
        <taxon>Pseudomonadati</taxon>
        <taxon>Bacteroidota</taxon>
        <taxon>Flavobacteriia</taxon>
        <taxon>Flavobacteriales</taxon>
        <taxon>Flavobacteriaceae</taxon>
    </lineage>
</organism>
<name>A0A5C7GF53_9FLAO</name>
<dbReference type="PANTHER" id="PTHR30292">
    <property type="entry name" value="UNCHARACTERIZED PROTEIN YBGL-RELATED"/>
    <property type="match status" value="1"/>
</dbReference>
<dbReference type="OrthoDB" id="9773478at2"/>
<proteinExistence type="predicted"/>
<dbReference type="NCBIfam" id="NF003816">
    <property type="entry name" value="PRK05406.1-5"/>
    <property type="match status" value="1"/>
</dbReference>
<keyword evidence="1" id="KW-0378">Hydrolase</keyword>
<dbReference type="NCBIfam" id="NF003814">
    <property type="entry name" value="PRK05406.1-3"/>
    <property type="match status" value="1"/>
</dbReference>
<dbReference type="GO" id="GO:0005975">
    <property type="term" value="P:carbohydrate metabolic process"/>
    <property type="evidence" value="ECO:0007669"/>
    <property type="project" value="InterPro"/>
</dbReference>
<dbReference type="Proteomes" id="UP000321080">
    <property type="component" value="Unassembled WGS sequence"/>
</dbReference>
<reference evidence="1 2" key="1">
    <citation type="submission" date="2019-08" db="EMBL/GenBank/DDBJ databases">
        <title>Seonamhaeicola sediminis sp. nov., isolated from marine sediment.</title>
        <authorList>
            <person name="Cao W.R."/>
        </authorList>
    </citation>
    <scope>NUCLEOTIDE SEQUENCE [LARGE SCALE GENOMIC DNA]</scope>
    <source>
        <strain evidence="1 2">1505</strain>
    </source>
</reference>
<dbReference type="GO" id="GO:0017168">
    <property type="term" value="F:5-oxoprolinase (ATP-hydrolyzing) activity"/>
    <property type="evidence" value="ECO:0007669"/>
    <property type="project" value="UniProtKB-EC"/>
</dbReference>
<dbReference type="CDD" id="cd10801">
    <property type="entry name" value="LamB_YcsF_like_1"/>
    <property type="match status" value="1"/>
</dbReference>
<dbReference type="InterPro" id="IPR011330">
    <property type="entry name" value="Glyco_hydro/deAcase_b/a-brl"/>
</dbReference>